<dbReference type="InterPro" id="IPR050493">
    <property type="entry name" value="FAD-dep_Monooxygenase_BioMet"/>
</dbReference>
<comment type="similarity">
    <text evidence="1">Belongs to the paxM FAD-dependent monooxygenase family.</text>
</comment>
<keyword evidence="8" id="KW-1185">Reference proteome</keyword>
<reference evidence="7" key="1">
    <citation type="submission" date="2022-08" db="EMBL/GenBank/DDBJ databases">
        <authorList>
            <consortium name="DOE Joint Genome Institute"/>
            <person name="Min B."/>
            <person name="Riley R."/>
            <person name="Sierra-Patev S."/>
            <person name="Naranjo-Ortiz M."/>
            <person name="Looney B."/>
            <person name="Konkel Z."/>
            <person name="Slot J.C."/>
            <person name="Sakamoto Y."/>
            <person name="Steenwyk J.L."/>
            <person name="Rokas A."/>
            <person name="Carro J."/>
            <person name="Camarero S."/>
            <person name="Ferreira P."/>
            <person name="Molpeceres G."/>
            <person name="Ruiz-Duenas F.J."/>
            <person name="Serrano A."/>
            <person name="Henrissat B."/>
            <person name="Drula E."/>
            <person name="Hughes K.W."/>
            <person name="Mata J.L."/>
            <person name="Ishikawa N.K."/>
            <person name="Vargas-Isla R."/>
            <person name="Ushijima S."/>
            <person name="Smith C.A."/>
            <person name="Ahrendt S."/>
            <person name="Andreopoulos W."/>
            <person name="He G."/>
            <person name="Labutti K."/>
            <person name="Lipzen A."/>
            <person name="Ng V."/>
            <person name="Sandor L."/>
            <person name="Barry K."/>
            <person name="Martinez A.T."/>
            <person name="Xiao Y."/>
            <person name="Gibbons J.G."/>
            <person name="Terashima K."/>
            <person name="Hibbett D.S."/>
            <person name="Grigoriev I.V."/>
        </authorList>
    </citation>
    <scope>NUCLEOTIDE SEQUENCE</scope>
    <source>
        <strain evidence="7">TFB10827</strain>
    </source>
</reference>
<dbReference type="EMBL" id="MU790561">
    <property type="protein sequence ID" value="KAJ3998353.1"/>
    <property type="molecule type" value="Genomic_DNA"/>
</dbReference>
<dbReference type="SUPFAM" id="SSF51338">
    <property type="entry name" value="Composite domain of metallo-dependent hydrolases"/>
    <property type="match status" value="1"/>
</dbReference>
<dbReference type="PANTHER" id="PTHR13789:SF309">
    <property type="entry name" value="PUTATIVE (AFU_ORTHOLOGUE AFUA_6G14510)-RELATED"/>
    <property type="match status" value="1"/>
</dbReference>
<accession>A0ABQ8QIX0</accession>
<dbReference type="InterPro" id="IPR002938">
    <property type="entry name" value="FAD-bd"/>
</dbReference>
<protein>
    <recommendedName>
        <fullName evidence="6">FAD-binding domain-containing protein</fullName>
    </recommendedName>
</protein>
<name>A0ABQ8QIX0_9AGAR</name>
<sequence>MKIIIIGAGVGGLATYHAFRKYLSHATIEIYDGHPSPLQSNKLIGGGISLGPNGQHALASIAPSALSFVREQGFEYPSFTFANQAGKILGNIPFGSKERYKYGQIMTTRATVHEALLLEDSELNGKVHWSVKVSHVRETNNTVHVEFEDGTVEECDLLIGADGARSQTRDALFGEEYKPYYDGLTSFGGFVPLPSLTPFTQEAIQNVTPSITMGRVGGFGYSLLNPPNSPSQKLFWFSHSEIEQPLPRDTPRINMMPHLLNRHGSWKSKYDDPDDPEKTLFNQIITVACEGKEENNWYMLPRFFTPLLPHWTSIHGLSKEGSETGISTNKGAGRIVLLGDAAHAMPPEGAQGVSCAVEDSLTLALLLKHCLPQDVTHSESDLVGEAIAKASQSYEDIRMPRVNKILSEAKGKADRKRQITWVQDKIREIAVWIISWLPESYLNDEVFAYEVEVEVAKYLGVSQDSFRSGARELSITVMVGYDIKQNQSGTTMEKAVIAPYKQDRSSRRNSRQHPLLSAALATGLLVVCGYAGLFTAYTAFQGPHPKKFSVQIPINANQIIQKCANLNLIPGPPSDFYSRKESDRYVSGTRPTLIKNATIWTGNVDGLEVILGDLLLDKGIIQAVGEVPVHVLNAYEHGLLKVIDANGSWVSPGIVDLHSHLGDYSSPKLRGSDDTNSRKGLVQPWLRSLDSLNTHDDAYQLSVAGGVTTANILPGSANAIGGQAFVIKLRPTEERSPSSMLLEPPFTFNGSGIQEVQPPRWRQLKQACGMLLQCSTTVADKQSQQI</sequence>
<dbReference type="InterPro" id="IPR011059">
    <property type="entry name" value="Metal-dep_hydrolase_composite"/>
</dbReference>
<dbReference type="PRINTS" id="PR00420">
    <property type="entry name" value="RNGMNOXGNASE"/>
</dbReference>
<dbReference type="SUPFAM" id="SSF51905">
    <property type="entry name" value="FAD/NAD(P)-binding domain"/>
    <property type="match status" value="1"/>
</dbReference>
<dbReference type="InterPro" id="IPR036188">
    <property type="entry name" value="FAD/NAD-bd_sf"/>
</dbReference>
<evidence type="ECO:0000256" key="5">
    <source>
        <dbReference type="ARBA" id="ARBA00023033"/>
    </source>
</evidence>
<proteinExistence type="inferred from homology"/>
<gene>
    <name evidence="7" type="ORF">F5050DRAFT_1710620</name>
</gene>
<organism evidence="7 8">
    <name type="scientific">Lentinula boryana</name>
    <dbReference type="NCBI Taxonomy" id="40481"/>
    <lineage>
        <taxon>Eukaryota</taxon>
        <taxon>Fungi</taxon>
        <taxon>Dikarya</taxon>
        <taxon>Basidiomycota</taxon>
        <taxon>Agaricomycotina</taxon>
        <taxon>Agaricomycetes</taxon>
        <taxon>Agaricomycetidae</taxon>
        <taxon>Agaricales</taxon>
        <taxon>Marasmiineae</taxon>
        <taxon>Omphalotaceae</taxon>
        <taxon>Lentinula</taxon>
    </lineage>
</organism>
<evidence type="ECO:0000256" key="3">
    <source>
        <dbReference type="ARBA" id="ARBA00022827"/>
    </source>
</evidence>
<evidence type="ECO:0000259" key="6">
    <source>
        <dbReference type="Pfam" id="PF01494"/>
    </source>
</evidence>
<dbReference type="Proteomes" id="UP001163828">
    <property type="component" value="Unassembled WGS sequence"/>
</dbReference>
<comment type="caution">
    <text evidence="7">The sequence shown here is derived from an EMBL/GenBank/DDBJ whole genome shotgun (WGS) entry which is preliminary data.</text>
</comment>
<keyword evidence="5" id="KW-0503">Monooxygenase</keyword>
<keyword evidence="2" id="KW-0285">Flavoprotein</keyword>
<keyword evidence="3" id="KW-0274">FAD</keyword>
<evidence type="ECO:0000313" key="7">
    <source>
        <dbReference type="EMBL" id="KAJ3998353.1"/>
    </source>
</evidence>
<dbReference type="Gene3D" id="3.50.50.60">
    <property type="entry name" value="FAD/NAD(P)-binding domain"/>
    <property type="match status" value="1"/>
</dbReference>
<feature type="domain" description="FAD-binding" evidence="6">
    <location>
        <begin position="328"/>
        <end position="371"/>
    </location>
</feature>
<dbReference type="Gene3D" id="3.20.20.140">
    <property type="entry name" value="Metal-dependent hydrolases"/>
    <property type="match status" value="1"/>
</dbReference>
<dbReference type="PANTHER" id="PTHR13789">
    <property type="entry name" value="MONOOXYGENASE"/>
    <property type="match status" value="1"/>
</dbReference>
<dbReference type="Pfam" id="PF01494">
    <property type="entry name" value="FAD_binding_3"/>
    <property type="match status" value="1"/>
</dbReference>
<keyword evidence="4" id="KW-0560">Oxidoreductase</keyword>
<evidence type="ECO:0000313" key="8">
    <source>
        <dbReference type="Proteomes" id="UP001163828"/>
    </source>
</evidence>
<dbReference type="InterPro" id="IPR032466">
    <property type="entry name" value="Metal_Hydrolase"/>
</dbReference>
<evidence type="ECO:0000256" key="1">
    <source>
        <dbReference type="ARBA" id="ARBA00007992"/>
    </source>
</evidence>
<evidence type="ECO:0000256" key="2">
    <source>
        <dbReference type="ARBA" id="ARBA00022630"/>
    </source>
</evidence>
<evidence type="ECO:0000256" key="4">
    <source>
        <dbReference type="ARBA" id="ARBA00023002"/>
    </source>
</evidence>
<dbReference type="SUPFAM" id="SSF51556">
    <property type="entry name" value="Metallo-dependent hydrolases"/>
    <property type="match status" value="1"/>
</dbReference>